<accession>A0A7Y6PDD1</accession>
<name>A0A7Y6PDD1_PHOVU</name>
<organism evidence="1 2">
    <name type="scientific">Phocaeicola vulgatus</name>
    <name type="common">Bacteroides vulgatus</name>
    <dbReference type="NCBI Taxonomy" id="821"/>
    <lineage>
        <taxon>Bacteria</taxon>
        <taxon>Pseudomonadati</taxon>
        <taxon>Bacteroidota</taxon>
        <taxon>Bacteroidia</taxon>
        <taxon>Bacteroidales</taxon>
        <taxon>Bacteroidaceae</taxon>
        <taxon>Phocaeicola</taxon>
    </lineage>
</organism>
<proteinExistence type="predicted"/>
<dbReference type="RefSeq" id="WP_176350492.1">
    <property type="nucleotide sequence ID" value="NZ_JABWDJ010000031.1"/>
</dbReference>
<dbReference type="AlphaFoldDB" id="A0A7Y6PDD1"/>
<protein>
    <submittedName>
        <fullName evidence="1">Uncharacterized protein</fullName>
    </submittedName>
</protein>
<evidence type="ECO:0000313" key="2">
    <source>
        <dbReference type="Proteomes" id="UP000524321"/>
    </source>
</evidence>
<evidence type="ECO:0000313" key="1">
    <source>
        <dbReference type="EMBL" id="NVB73755.1"/>
    </source>
</evidence>
<dbReference type="Proteomes" id="UP000524321">
    <property type="component" value="Unassembled WGS sequence"/>
</dbReference>
<reference evidence="1 2" key="2">
    <citation type="submission" date="2020-07" db="EMBL/GenBank/DDBJ databases">
        <title>Bacterial metabolism rescues the inhibition of intestinal drug absorption by food and drug additives.</title>
        <authorList>
            <person name="Zou L."/>
            <person name="Spanogiannopoulos P."/>
            <person name="Chien H.-C."/>
            <person name="Pieper L.M."/>
            <person name="Cai W."/>
            <person name="Khuri N."/>
            <person name="Pottel J."/>
            <person name="Vora B."/>
            <person name="Ni Z."/>
            <person name="Tsakalozou E."/>
            <person name="Zhang W."/>
            <person name="Shoichet B.K."/>
            <person name="Giacomini K.M."/>
            <person name="Turnbaugh P.J."/>
        </authorList>
    </citation>
    <scope>NUCLEOTIDE SEQUENCE [LARGE SCALE GENOMIC DNA]</scope>
    <source>
        <strain evidence="1 2">B33</strain>
    </source>
</reference>
<dbReference type="EMBL" id="JABWDJ010000031">
    <property type="protein sequence ID" value="NVB73755.1"/>
    <property type="molecule type" value="Genomic_DNA"/>
</dbReference>
<reference evidence="1 2" key="1">
    <citation type="submission" date="2020-04" db="EMBL/GenBank/DDBJ databases">
        <authorList>
            <person name="Pieper L."/>
        </authorList>
    </citation>
    <scope>NUCLEOTIDE SEQUENCE [LARGE SCALE GENOMIC DNA]</scope>
    <source>
        <strain evidence="1 2">B33</strain>
    </source>
</reference>
<comment type="caution">
    <text evidence="1">The sequence shown here is derived from an EMBL/GenBank/DDBJ whole genome shotgun (WGS) entry which is preliminary data.</text>
</comment>
<gene>
    <name evidence="1" type="ORF">HUV05_09525</name>
</gene>
<sequence>MEDLKKIVVTKYGDYQGNVSMDMQDQFICQLKSFDLPEGVVIGAGFEFDEIIGKESFQSVVCYVLVADPEYGTNMQEVIDNAPSENLKVTKVKKTIPVNELGLFFKRFNCCGIYKGLKNEQNFDVQ</sequence>